<proteinExistence type="predicted"/>
<dbReference type="KEGG" id="vg:54974268"/>
<dbReference type="GeneID" id="54974268"/>
<evidence type="ECO:0000313" key="2">
    <source>
        <dbReference type="Proteomes" id="UP000030712"/>
    </source>
</evidence>
<name>A0A0A1I619_9CAUD</name>
<sequence length="129" mass="14708">MLVFRIEDAAGKGAYRSSCHSHEPDEKRQPAPWEDGKLLSVWAGLVDSGINRDYFFGFGSLTQLKCWFYDEEWRAHADASGLRISVYEVDALACHPTEIDAYLAYRGSKQVIFRRESARLVRHISLLAI</sequence>
<accession>A0A0A1I619</accession>
<reference evidence="1 2" key="1">
    <citation type="submission" date="2013-10" db="EMBL/GenBank/DDBJ databases">
        <title>Novel phages display a temperature dependent lifestyle choice that underpins the population dynamics of a tropical bacterial pathogen.</title>
        <authorList>
            <person name="Shan J."/>
            <person name="Korbrisate S."/>
            <person name="Adler-Lazer N."/>
            <person name="Clokie M."/>
            <person name="Galyov E."/>
        </authorList>
    </citation>
    <scope>NUCLEOTIDE SEQUENCE [LARGE SCALE GENOMIC DNA]</scope>
</reference>
<evidence type="ECO:0000313" key="1">
    <source>
        <dbReference type="EMBL" id="CDK30081.1"/>
    </source>
</evidence>
<keyword evidence="2" id="KW-1185">Reference proteome</keyword>
<protein>
    <submittedName>
        <fullName evidence="1">Uncharacterized protein</fullName>
    </submittedName>
</protein>
<dbReference type="EMBL" id="HG793132">
    <property type="protein sequence ID" value="CDK30081.1"/>
    <property type="molecule type" value="Genomic_DNA"/>
</dbReference>
<organism evidence="1 2">
    <name type="scientific">Burkholderia phage Bp-AMP1</name>
    <dbReference type="NCBI Taxonomy" id="1432428"/>
    <lineage>
        <taxon>Viruses</taxon>
        <taxon>Duplodnaviria</taxon>
        <taxon>Heunggongvirae</taxon>
        <taxon>Uroviricota</taxon>
        <taxon>Caudoviricetes</taxon>
        <taxon>Autographivirales</taxon>
        <taxon>Autonotataviridae</taxon>
        <taxon>Ampunavirus</taxon>
        <taxon>Ampunavirus BpAMP1</taxon>
    </lineage>
</organism>
<dbReference type="Proteomes" id="UP000030712">
    <property type="component" value="Segment"/>
</dbReference>
<dbReference type="RefSeq" id="YP_009784271.1">
    <property type="nucleotide sequence ID" value="NC_047743.1"/>
</dbReference>